<name>A0A5C5YNI8_9BACT</name>
<dbReference type="Proteomes" id="UP000315010">
    <property type="component" value="Unassembled WGS sequence"/>
</dbReference>
<feature type="transmembrane region" description="Helical" evidence="1">
    <location>
        <begin position="12"/>
        <end position="31"/>
    </location>
</feature>
<evidence type="ECO:0000256" key="1">
    <source>
        <dbReference type="SAM" id="Phobius"/>
    </source>
</evidence>
<comment type="caution">
    <text evidence="2">The sequence shown here is derived from an EMBL/GenBank/DDBJ whole genome shotgun (WGS) entry which is preliminary data.</text>
</comment>
<reference evidence="2 3" key="1">
    <citation type="submission" date="2019-02" db="EMBL/GenBank/DDBJ databases">
        <title>Deep-cultivation of Planctomycetes and their phenomic and genomic characterization uncovers novel biology.</title>
        <authorList>
            <person name="Wiegand S."/>
            <person name="Jogler M."/>
            <person name="Boedeker C."/>
            <person name="Pinto D."/>
            <person name="Vollmers J."/>
            <person name="Rivas-Marin E."/>
            <person name="Kohn T."/>
            <person name="Peeters S.H."/>
            <person name="Heuer A."/>
            <person name="Rast P."/>
            <person name="Oberbeckmann S."/>
            <person name="Bunk B."/>
            <person name="Jeske O."/>
            <person name="Meyerdierks A."/>
            <person name="Storesund J.E."/>
            <person name="Kallscheuer N."/>
            <person name="Luecker S."/>
            <person name="Lage O.M."/>
            <person name="Pohl T."/>
            <person name="Merkel B.J."/>
            <person name="Hornburger P."/>
            <person name="Mueller R.-W."/>
            <person name="Bruemmer F."/>
            <person name="Labrenz M."/>
            <person name="Spormann A.M."/>
            <person name="Op Den Camp H."/>
            <person name="Overmann J."/>
            <person name="Amann R."/>
            <person name="Jetten M.S.M."/>
            <person name="Mascher T."/>
            <person name="Medema M.H."/>
            <person name="Devos D.P."/>
            <person name="Kaster A.-K."/>
            <person name="Ovreas L."/>
            <person name="Rohde M."/>
            <person name="Galperin M.Y."/>
            <person name="Jogler C."/>
        </authorList>
    </citation>
    <scope>NUCLEOTIDE SEQUENCE [LARGE SCALE GENOMIC DNA]</scope>
    <source>
        <strain evidence="2 3">CA13</strain>
    </source>
</reference>
<keyword evidence="3" id="KW-1185">Reference proteome</keyword>
<dbReference type="EMBL" id="SJPJ01000002">
    <property type="protein sequence ID" value="TWT76464.1"/>
    <property type="molecule type" value="Genomic_DNA"/>
</dbReference>
<keyword evidence="1" id="KW-0472">Membrane</keyword>
<dbReference type="Gene3D" id="3.20.20.370">
    <property type="entry name" value="Glycoside hydrolase/deacetylase"/>
    <property type="match status" value="1"/>
</dbReference>
<protein>
    <recommendedName>
        <fullName evidence="4">Polysaccharide deacetylase</fullName>
    </recommendedName>
</protein>
<evidence type="ECO:0000313" key="2">
    <source>
        <dbReference type="EMBL" id="TWT76464.1"/>
    </source>
</evidence>
<dbReference type="SUPFAM" id="SSF88713">
    <property type="entry name" value="Glycoside hydrolase/deacetylase"/>
    <property type="match status" value="1"/>
</dbReference>
<evidence type="ECO:0008006" key="4">
    <source>
        <dbReference type="Google" id="ProtNLM"/>
    </source>
</evidence>
<sequence>MKNTINSTAKRILLLNVSVVVFAIAFFGGIANGNEVADGAAQVIVLKLDDVVAASSSNALPVSPRWQRITDFLKESNIKASYGIIGYSLEEDNESYFNWIKDLHNGGQIEFWNHGYRNRKSTDKAGEFEGAYDEQKVSLVRTQTLAKEKLGIELKVFGPHWSGTNEGTVKALDEIPEIKMWFYGPNHSSKVVFSRHFTLENPTHVSDFEKFKTAYEKVGHDKKCLALQGHPASWDDERWQGFVKIIDYLKSKGCTFMTPSQYMMTVQIQHD</sequence>
<proteinExistence type="predicted"/>
<dbReference type="RefSeq" id="WP_146404228.1">
    <property type="nucleotide sequence ID" value="NZ_SJPJ01000002.1"/>
</dbReference>
<dbReference type="AlphaFoldDB" id="A0A5C5YNI8"/>
<accession>A0A5C5YNI8</accession>
<keyword evidence="1" id="KW-1133">Transmembrane helix</keyword>
<gene>
    <name evidence="2" type="ORF">CA13_69580</name>
</gene>
<keyword evidence="1" id="KW-0812">Transmembrane</keyword>
<dbReference type="OrthoDB" id="193920at2"/>
<organism evidence="2 3">
    <name type="scientific">Novipirellula herctigrandis</name>
    <dbReference type="NCBI Taxonomy" id="2527986"/>
    <lineage>
        <taxon>Bacteria</taxon>
        <taxon>Pseudomonadati</taxon>
        <taxon>Planctomycetota</taxon>
        <taxon>Planctomycetia</taxon>
        <taxon>Pirellulales</taxon>
        <taxon>Pirellulaceae</taxon>
        <taxon>Novipirellula</taxon>
    </lineage>
</organism>
<evidence type="ECO:0000313" key="3">
    <source>
        <dbReference type="Proteomes" id="UP000315010"/>
    </source>
</evidence>
<dbReference type="GO" id="GO:0005975">
    <property type="term" value="P:carbohydrate metabolic process"/>
    <property type="evidence" value="ECO:0007669"/>
    <property type="project" value="InterPro"/>
</dbReference>
<dbReference type="InterPro" id="IPR011330">
    <property type="entry name" value="Glyco_hydro/deAcase_b/a-brl"/>
</dbReference>